<name>A0AA39LYE8_9BILA</name>
<keyword evidence="1" id="KW-0175">Coiled coil</keyword>
<comment type="caution">
    <text evidence="2">The sequence shown here is derived from an EMBL/GenBank/DDBJ whole genome shotgun (WGS) entry which is preliminary data.</text>
</comment>
<reference evidence="2" key="1">
    <citation type="submission" date="2023-06" db="EMBL/GenBank/DDBJ databases">
        <title>Genomic analysis of the entomopathogenic nematode Steinernema hermaphroditum.</title>
        <authorList>
            <person name="Schwarz E.M."/>
            <person name="Heppert J.K."/>
            <person name="Baniya A."/>
            <person name="Schwartz H.T."/>
            <person name="Tan C.-H."/>
            <person name="Antoshechkin I."/>
            <person name="Sternberg P.W."/>
            <person name="Goodrich-Blair H."/>
            <person name="Dillman A.R."/>
        </authorList>
    </citation>
    <scope>NUCLEOTIDE SEQUENCE</scope>
    <source>
        <strain evidence="2">PS9179</strain>
        <tissue evidence="2">Whole animal</tissue>
    </source>
</reference>
<organism evidence="2 3">
    <name type="scientific">Steinernema hermaphroditum</name>
    <dbReference type="NCBI Taxonomy" id="289476"/>
    <lineage>
        <taxon>Eukaryota</taxon>
        <taxon>Metazoa</taxon>
        <taxon>Ecdysozoa</taxon>
        <taxon>Nematoda</taxon>
        <taxon>Chromadorea</taxon>
        <taxon>Rhabditida</taxon>
        <taxon>Tylenchina</taxon>
        <taxon>Panagrolaimomorpha</taxon>
        <taxon>Strongyloidoidea</taxon>
        <taxon>Steinernematidae</taxon>
        <taxon>Steinernema</taxon>
    </lineage>
</organism>
<accession>A0AA39LYE8</accession>
<proteinExistence type="predicted"/>
<dbReference type="Proteomes" id="UP001175271">
    <property type="component" value="Unassembled WGS sequence"/>
</dbReference>
<evidence type="ECO:0000256" key="1">
    <source>
        <dbReference type="SAM" id="Coils"/>
    </source>
</evidence>
<evidence type="ECO:0000313" key="3">
    <source>
        <dbReference type="Proteomes" id="UP001175271"/>
    </source>
</evidence>
<gene>
    <name evidence="2" type="ORF">QR680_007049</name>
</gene>
<dbReference type="AlphaFoldDB" id="A0AA39LYE8"/>
<protein>
    <submittedName>
        <fullName evidence="2">Uncharacterized protein</fullName>
    </submittedName>
</protein>
<keyword evidence="3" id="KW-1185">Reference proteome</keyword>
<feature type="coiled-coil region" evidence="1">
    <location>
        <begin position="119"/>
        <end position="146"/>
    </location>
</feature>
<evidence type="ECO:0000313" key="2">
    <source>
        <dbReference type="EMBL" id="KAK0413899.1"/>
    </source>
</evidence>
<dbReference type="EMBL" id="JAUCMV010000003">
    <property type="protein sequence ID" value="KAK0413899.1"/>
    <property type="molecule type" value="Genomic_DNA"/>
</dbReference>
<sequence>MVEEALILSAMARRFSSSRCATRWVVAESGQVRLRLRGGAQRRGEAGDDANGVQRTSRVARGMATSNSASALQLADQLVKMQEELLERLSACNEATFKPEDMQAIQEVIDRMPSYIPRLRQLRKDMIFIQNKCADLRAQADALLKEKKEG</sequence>